<dbReference type="SUPFAM" id="SSF55729">
    <property type="entry name" value="Acyl-CoA N-acyltransferases (Nat)"/>
    <property type="match status" value="1"/>
</dbReference>
<name>A0A382B4D3_9ZZZZ</name>
<evidence type="ECO:0000259" key="1">
    <source>
        <dbReference type="Pfam" id="PF13480"/>
    </source>
</evidence>
<dbReference type="PANTHER" id="PTHR36174:SF1">
    <property type="entry name" value="LIPID II:GLYCINE GLYCYLTRANSFERASE"/>
    <property type="match status" value="1"/>
</dbReference>
<proteinExistence type="predicted"/>
<feature type="domain" description="BioF2-like acetyltransferase" evidence="1">
    <location>
        <begin position="170"/>
        <end position="294"/>
    </location>
</feature>
<accession>A0A382B4D3</accession>
<sequence>MNSKLEVYRFDELEFKDWDDFVDRSYNGTMFHTRRFLNYHPPDRFQDHSLYFQKKEKQYAVFPAASVNEKNGDILHSHPGTTIGSLVTNTSLSLKESFDLVTALVKYAQDENFSGIKITIPPNCYSESMSNHVEFALFKMGFTYVKREVSSVLLLPDTAEEIAKGFKPSHRQAVRKAEKEGVQIRQSTNFEIFYRILENNLSKRHGVSPTHSLKELELLQAIFPNKIILHGAFIKDKMIAGVVSFILNKRVQLAFYISHDENFQEKRALNLLFHKIIKEAIQNEKRIFDFGIFTEDGKPNFGLARFKENFGASGVFRDTLELDLTE</sequence>
<dbReference type="EMBL" id="UINC01028173">
    <property type="protein sequence ID" value="SVB08690.1"/>
    <property type="molecule type" value="Genomic_DNA"/>
</dbReference>
<evidence type="ECO:0000313" key="2">
    <source>
        <dbReference type="EMBL" id="SVB08690.1"/>
    </source>
</evidence>
<dbReference type="Gene3D" id="3.40.630.30">
    <property type="match status" value="1"/>
</dbReference>
<organism evidence="2">
    <name type="scientific">marine metagenome</name>
    <dbReference type="NCBI Taxonomy" id="408172"/>
    <lineage>
        <taxon>unclassified sequences</taxon>
        <taxon>metagenomes</taxon>
        <taxon>ecological metagenomes</taxon>
    </lineage>
</organism>
<dbReference type="InterPro" id="IPR016181">
    <property type="entry name" value="Acyl_CoA_acyltransferase"/>
</dbReference>
<dbReference type="InterPro" id="IPR038740">
    <property type="entry name" value="BioF2-like_GNAT_dom"/>
</dbReference>
<dbReference type="PANTHER" id="PTHR36174">
    <property type="entry name" value="LIPID II:GLYCINE GLYCYLTRANSFERASE"/>
    <property type="match status" value="1"/>
</dbReference>
<reference evidence="2" key="1">
    <citation type="submission" date="2018-05" db="EMBL/GenBank/DDBJ databases">
        <authorList>
            <person name="Lanie J.A."/>
            <person name="Ng W.-L."/>
            <person name="Kazmierczak K.M."/>
            <person name="Andrzejewski T.M."/>
            <person name="Davidsen T.M."/>
            <person name="Wayne K.J."/>
            <person name="Tettelin H."/>
            <person name="Glass J.I."/>
            <person name="Rusch D."/>
            <person name="Podicherti R."/>
            <person name="Tsui H.-C.T."/>
            <person name="Winkler M.E."/>
        </authorList>
    </citation>
    <scope>NUCLEOTIDE SEQUENCE</scope>
</reference>
<dbReference type="InterPro" id="IPR050644">
    <property type="entry name" value="PG_Glycine_Bridge_Synth"/>
</dbReference>
<protein>
    <recommendedName>
        <fullName evidence="1">BioF2-like acetyltransferase domain-containing protein</fullName>
    </recommendedName>
</protein>
<gene>
    <name evidence="2" type="ORF">METZ01_LOCUS161544</name>
</gene>
<dbReference type="Pfam" id="PF13480">
    <property type="entry name" value="Acetyltransf_6"/>
    <property type="match status" value="1"/>
</dbReference>
<dbReference type="AlphaFoldDB" id="A0A382B4D3"/>